<gene>
    <name evidence="2" type="ORF">B7P34_01030</name>
</gene>
<dbReference type="Gene3D" id="1.10.10.10">
    <property type="entry name" value="Winged helix-like DNA-binding domain superfamily/Winged helix DNA-binding domain"/>
    <property type="match status" value="1"/>
</dbReference>
<dbReference type="Proteomes" id="UP000242427">
    <property type="component" value="Unassembled WGS sequence"/>
</dbReference>
<feature type="region of interest" description="Disordered" evidence="1">
    <location>
        <begin position="207"/>
        <end position="226"/>
    </location>
</feature>
<dbReference type="InterPro" id="IPR036390">
    <property type="entry name" value="WH_DNA-bd_sf"/>
</dbReference>
<name>A0A9X7PJX4_9ACTN</name>
<keyword evidence="3" id="KW-1185">Reference proteome</keyword>
<reference evidence="2 3" key="1">
    <citation type="submission" date="2018-03" db="EMBL/GenBank/DDBJ databases">
        <title>Chitinolytic properties of Streptosporangium nondiastaticum TBG75A20.</title>
        <authorList>
            <person name="Gayathri V."/>
            <person name="Shiburaj S."/>
        </authorList>
    </citation>
    <scope>NUCLEOTIDE SEQUENCE [LARGE SCALE GENOMIC DNA]</scope>
    <source>
        <strain evidence="2 3">TBG75A20</strain>
    </source>
</reference>
<feature type="compositionally biased region" description="Basic and acidic residues" evidence="1">
    <location>
        <begin position="216"/>
        <end position="226"/>
    </location>
</feature>
<evidence type="ECO:0000313" key="2">
    <source>
        <dbReference type="EMBL" id="PSJ30622.1"/>
    </source>
</evidence>
<feature type="region of interest" description="Disordered" evidence="1">
    <location>
        <begin position="1"/>
        <end position="31"/>
    </location>
</feature>
<dbReference type="InterPro" id="IPR011991">
    <property type="entry name" value="ArsR-like_HTH"/>
</dbReference>
<proteinExistence type="predicted"/>
<dbReference type="EMBL" id="PXWG01000001">
    <property type="protein sequence ID" value="PSJ30622.1"/>
    <property type="molecule type" value="Genomic_DNA"/>
</dbReference>
<protein>
    <submittedName>
        <fullName evidence="2">ArsR family transcriptional regulator</fullName>
    </submittedName>
</protein>
<organism evidence="2 3">
    <name type="scientific">Streptosporangium nondiastaticum</name>
    <dbReference type="NCBI Taxonomy" id="35764"/>
    <lineage>
        <taxon>Bacteria</taxon>
        <taxon>Bacillati</taxon>
        <taxon>Actinomycetota</taxon>
        <taxon>Actinomycetes</taxon>
        <taxon>Streptosporangiales</taxon>
        <taxon>Streptosporangiaceae</taxon>
        <taxon>Streptosporangium</taxon>
    </lineage>
</organism>
<comment type="caution">
    <text evidence="2">The sequence shown here is derived from an EMBL/GenBank/DDBJ whole genome shotgun (WGS) entry which is preliminary data.</text>
</comment>
<dbReference type="Pfam" id="PF12840">
    <property type="entry name" value="HTH_20"/>
    <property type="match status" value="1"/>
</dbReference>
<dbReference type="InterPro" id="IPR036388">
    <property type="entry name" value="WH-like_DNA-bd_sf"/>
</dbReference>
<accession>A0A9X7PJX4</accession>
<evidence type="ECO:0000313" key="3">
    <source>
        <dbReference type="Proteomes" id="UP000242427"/>
    </source>
</evidence>
<evidence type="ECO:0000256" key="1">
    <source>
        <dbReference type="SAM" id="MobiDB-lite"/>
    </source>
</evidence>
<sequence length="226" mass="24942">MQSSRLCKVRDIEDDNKSPGPLPHRNRPSLPEHPVRIALLDLLAEAGTVTSTQAAQRLGHSSGLCSFHLRQLARHGLIEEAPHTDGRARPWQLRWGSPDGIEQADRADRADRTVRVPEGFDTLARGLEDESYQHWLAHRGQAPAEWRHDESFSAVVHLTPEEMTELAASIRGLLAGYRERDRMPAARPAGAMAVAAVTRLFPLLTDSSAEPAAPSADRHVDRPTDS</sequence>
<dbReference type="OrthoDB" id="7945987at2"/>
<feature type="compositionally biased region" description="Basic and acidic residues" evidence="1">
    <location>
        <begin position="8"/>
        <end position="17"/>
    </location>
</feature>
<dbReference type="CDD" id="cd00090">
    <property type="entry name" value="HTH_ARSR"/>
    <property type="match status" value="1"/>
</dbReference>
<dbReference type="AlphaFoldDB" id="A0A9X7PJX4"/>
<dbReference type="SUPFAM" id="SSF46785">
    <property type="entry name" value="Winged helix' DNA-binding domain"/>
    <property type="match status" value="1"/>
</dbReference>